<feature type="compositionally biased region" description="Polar residues" evidence="13">
    <location>
        <begin position="217"/>
        <end position="248"/>
    </location>
</feature>
<comment type="similarity">
    <text evidence="2">Belongs to the acetyltransferase family. GCN5 subfamily.</text>
</comment>
<evidence type="ECO:0000256" key="6">
    <source>
        <dbReference type="ARBA" id="ARBA00023015"/>
    </source>
</evidence>
<evidence type="ECO:0000256" key="1">
    <source>
        <dbReference type="ARBA" id="ARBA00004123"/>
    </source>
</evidence>
<dbReference type="InterPro" id="IPR000182">
    <property type="entry name" value="GNAT_dom"/>
</dbReference>
<dbReference type="AlphaFoldDB" id="A0A077QT53"/>
<keyword evidence="8" id="KW-0010">Activator</keyword>
<evidence type="ECO:0000256" key="3">
    <source>
        <dbReference type="ARBA" id="ARBA00013184"/>
    </source>
</evidence>
<dbReference type="SMART" id="SM00297">
    <property type="entry name" value="BROMO"/>
    <property type="match status" value="1"/>
</dbReference>
<dbReference type="InterPro" id="IPR001487">
    <property type="entry name" value="Bromodomain"/>
</dbReference>
<dbReference type="EMBL" id="HG529560">
    <property type="protein sequence ID" value="CDI52950.1"/>
    <property type="molecule type" value="Genomic_DNA"/>
</dbReference>
<dbReference type="InterPro" id="IPR037800">
    <property type="entry name" value="GCN5"/>
</dbReference>
<evidence type="ECO:0000256" key="12">
    <source>
        <dbReference type="PROSITE-ProRule" id="PRU00035"/>
    </source>
</evidence>
<feature type="compositionally biased region" description="Polar residues" evidence="13">
    <location>
        <begin position="156"/>
        <end position="165"/>
    </location>
</feature>
<evidence type="ECO:0000256" key="8">
    <source>
        <dbReference type="ARBA" id="ARBA00023159"/>
    </source>
</evidence>
<protein>
    <recommendedName>
        <fullName evidence="3">histone acetyltransferase</fullName>
        <ecNumber evidence="3">2.3.1.48</ecNumber>
    </recommendedName>
</protein>
<feature type="domain" description="Bromo" evidence="14">
    <location>
        <begin position="650"/>
        <end position="720"/>
    </location>
</feature>
<dbReference type="SUPFAM" id="SSF47370">
    <property type="entry name" value="Bromodomain"/>
    <property type="match status" value="1"/>
</dbReference>
<keyword evidence="6" id="KW-0805">Transcription regulation</keyword>
<evidence type="ECO:0000259" key="15">
    <source>
        <dbReference type="PROSITE" id="PS51186"/>
    </source>
</evidence>
<evidence type="ECO:0000256" key="4">
    <source>
        <dbReference type="ARBA" id="ARBA00022679"/>
    </source>
</evidence>
<dbReference type="GO" id="GO:0010484">
    <property type="term" value="F:histone H3 acetyltransferase activity"/>
    <property type="evidence" value="ECO:0007669"/>
    <property type="project" value="TreeGrafter"/>
</dbReference>
<feature type="region of interest" description="Disordered" evidence="13">
    <location>
        <begin position="154"/>
        <end position="359"/>
    </location>
</feature>
<dbReference type="Pfam" id="PF00583">
    <property type="entry name" value="Acetyltransf_1"/>
    <property type="match status" value="1"/>
</dbReference>
<dbReference type="CDD" id="cd05509">
    <property type="entry name" value="Bromo_gcn5_like"/>
    <property type="match status" value="1"/>
</dbReference>
<dbReference type="CDD" id="cd04301">
    <property type="entry name" value="NAT_SF"/>
    <property type="match status" value="1"/>
</dbReference>
<evidence type="ECO:0000256" key="2">
    <source>
        <dbReference type="ARBA" id="ARBA00008607"/>
    </source>
</evidence>
<evidence type="ECO:0000256" key="7">
    <source>
        <dbReference type="ARBA" id="ARBA00023117"/>
    </source>
</evidence>
<evidence type="ECO:0000256" key="13">
    <source>
        <dbReference type="SAM" id="MobiDB-lite"/>
    </source>
</evidence>
<organism evidence="16">
    <name type="scientific">Melanopsichium pennsylvanicum 4</name>
    <dbReference type="NCBI Taxonomy" id="1398559"/>
    <lineage>
        <taxon>Eukaryota</taxon>
        <taxon>Fungi</taxon>
        <taxon>Dikarya</taxon>
        <taxon>Basidiomycota</taxon>
        <taxon>Ustilaginomycotina</taxon>
        <taxon>Ustilaginomycetes</taxon>
        <taxon>Ustilaginales</taxon>
        <taxon>Ustilaginaceae</taxon>
        <taxon>Melanopsichium</taxon>
    </lineage>
</organism>
<comment type="subcellular location">
    <subcellularLocation>
        <location evidence="1">Nucleus</location>
    </subcellularLocation>
</comment>
<dbReference type="PROSITE" id="PS51186">
    <property type="entry name" value="GNAT"/>
    <property type="match status" value="1"/>
</dbReference>
<sequence>MPLLYPSGARSLLRLSPFQRLIKVARHTPSIATSSGPNSSSQTCLGFKPSEYEEVIEDPVSRGSRNDTRHVDDSKLSAEWRSVACDICSRTVEEHAALSDADDEEATRRAKVAVRLDELLEDKGKLLDFDYVDGDIESLRKQMRPVGADGLVEASSPVSQLSTVPDATPSPHPSAQALPNGSVPHSSTPLLQSLNRKRKLREASRSRSRSRDREASVATSSRLSSPEMTVVHSNPASRHQSVEPSASNGRHDAKRRKFAPSDLAREDAGTANVSTDLSDDSVEAKTGKASTEGDDTSAQPAAEVESGEVSQSSSAKGQAETEGETKVKKEPAVDLEEELQPPPKSAASAVEEGVAPKKERPAVIEERTGLIQFRVVTNDDDHESMILLTGLKNIFQRQLPKMPREYISRLVFDRNHQSVAIVKRGLQVVGGITYRPFKQRKFAEIVFCAITSTEQVKGYGSHLMNHLKDHVKASSPVMHFLTYADNYAIGYFKKQGFTKEITLDRSIWVGYIKDYEGGTLMQCSMIPRVKYLEVGDMLTMQKEKVLAKIRSISRSHVVHKGLDALRDRDRLIKLKGLIENPDGTVAKPERAAKREQTEGEDDPTATFLVDPSEVPGLKESGWTPEMDELSRRPKRGPHFAVMRHILVELNGHGSAWPFVNPVNGDEVTDYYDVIKNPMDLSTMEAKLENNQYANVDELVADAQLIFDNCRSYNPASSPYAKSATKLEKFLKETLLPKVQSSL</sequence>
<feature type="compositionally biased region" description="Basic and acidic residues" evidence="13">
    <location>
        <begin position="323"/>
        <end position="332"/>
    </location>
</feature>
<dbReference type="PRINTS" id="PR00503">
    <property type="entry name" value="BROMODOMAIN"/>
</dbReference>
<feature type="compositionally biased region" description="Basic and acidic residues" evidence="13">
    <location>
        <begin position="587"/>
        <end position="597"/>
    </location>
</feature>
<dbReference type="InterPro" id="IPR036427">
    <property type="entry name" value="Bromodomain-like_sf"/>
</dbReference>
<dbReference type="Gene3D" id="3.40.630.30">
    <property type="match status" value="1"/>
</dbReference>
<keyword evidence="4" id="KW-0808">Transferase</keyword>
<proteinExistence type="inferred from homology"/>
<feature type="compositionally biased region" description="Polar residues" evidence="13">
    <location>
        <begin position="177"/>
        <end position="194"/>
    </location>
</feature>
<feature type="region of interest" description="Disordered" evidence="13">
    <location>
        <begin position="583"/>
        <end position="604"/>
    </location>
</feature>
<evidence type="ECO:0000256" key="5">
    <source>
        <dbReference type="ARBA" id="ARBA00022853"/>
    </source>
</evidence>
<keyword evidence="9" id="KW-0804">Transcription</keyword>
<dbReference type="InterPro" id="IPR016181">
    <property type="entry name" value="Acyl_CoA_acyltransferase"/>
</dbReference>
<dbReference type="GO" id="GO:0000123">
    <property type="term" value="C:histone acetyltransferase complex"/>
    <property type="evidence" value="ECO:0007669"/>
    <property type="project" value="TreeGrafter"/>
</dbReference>
<keyword evidence="10" id="KW-0539">Nucleus</keyword>
<evidence type="ECO:0000259" key="14">
    <source>
        <dbReference type="PROSITE" id="PS50014"/>
    </source>
</evidence>
<feature type="compositionally biased region" description="Low complexity" evidence="13">
    <location>
        <begin position="301"/>
        <end position="315"/>
    </location>
</feature>
<evidence type="ECO:0000256" key="11">
    <source>
        <dbReference type="ARBA" id="ARBA00023315"/>
    </source>
</evidence>
<dbReference type="InterPro" id="IPR018359">
    <property type="entry name" value="Bromodomain_CS"/>
</dbReference>
<dbReference type="GO" id="GO:0045944">
    <property type="term" value="P:positive regulation of transcription by RNA polymerase II"/>
    <property type="evidence" value="ECO:0007669"/>
    <property type="project" value="TreeGrafter"/>
</dbReference>
<evidence type="ECO:0000256" key="10">
    <source>
        <dbReference type="ARBA" id="ARBA00023242"/>
    </source>
</evidence>
<dbReference type="Pfam" id="PF00439">
    <property type="entry name" value="Bromodomain"/>
    <property type="match status" value="1"/>
</dbReference>
<evidence type="ECO:0000313" key="16">
    <source>
        <dbReference type="EMBL" id="CDI52950.1"/>
    </source>
</evidence>
<dbReference type="PANTHER" id="PTHR45750:SF3">
    <property type="entry name" value="HISTONE ACETYLTRANSFERASE"/>
    <property type="match status" value="1"/>
</dbReference>
<feature type="compositionally biased region" description="Basic and acidic residues" evidence="13">
    <location>
        <begin position="201"/>
        <end position="215"/>
    </location>
</feature>
<dbReference type="PANTHER" id="PTHR45750">
    <property type="entry name" value="GH11602P"/>
    <property type="match status" value="1"/>
</dbReference>
<dbReference type="PROSITE" id="PS00633">
    <property type="entry name" value="BROMODOMAIN_1"/>
    <property type="match status" value="1"/>
</dbReference>
<dbReference type="PROSITE" id="PS50014">
    <property type="entry name" value="BROMODOMAIN_2"/>
    <property type="match status" value="1"/>
</dbReference>
<dbReference type="SUPFAM" id="SSF55729">
    <property type="entry name" value="Acyl-CoA N-acyltransferases (Nat)"/>
    <property type="match status" value="1"/>
</dbReference>
<keyword evidence="11" id="KW-0012">Acyltransferase</keyword>
<keyword evidence="5" id="KW-0156">Chromatin regulator</keyword>
<accession>A0A077QT53</accession>
<reference evidence="16" key="1">
    <citation type="journal article" date="2014" name="Genome Biol. Evol.">
        <title>Gene Loss Rather Than Gene Gain Is Associated with a Host Jump from Monocots to Dicots in the Smut Fungus Melanopsichium pennsylvanicum.</title>
        <authorList>
            <person name="Sharma R."/>
            <person name="Mishra B."/>
            <person name="Runge F."/>
            <person name="Thines M."/>
        </authorList>
    </citation>
    <scope>NUCLEOTIDE SEQUENCE</scope>
    <source>
        <strain evidence="16">4</strain>
    </source>
</reference>
<feature type="domain" description="N-acetyltransferase" evidence="15">
    <location>
        <begin position="371"/>
        <end position="526"/>
    </location>
</feature>
<dbReference type="Gene3D" id="1.20.920.10">
    <property type="entry name" value="Bromodomain-like"/>
    <property type="match status" value="1"/>
</dbReference>
<dbReference type="EC" id="2.3.1.48" evidence="3"/>
<evidence type="ECO:0000256" key="9">
    <source>
        <dbReference type="ARBA" id="ARBA00023163"/>
    </source>
</evidence>
<dbReference type="FunFam" id="3.40.630.30:FF:000004">
    <property type="entry name" value="Histone acetyltransferase KAT2A"/>
    <property type="match status" value="1"/>
</dbReference>
<name>A0A077QT53_9BASI</name>
<dbReference type="GO" id="GO:0005634">
    <property type="term" value="C:nucleus"/>
    <property type="evidence" value="ECO:0007669"/>
    <property type="project" value="UniProtKB-SubCell"/>
</dbReference>
<keyword evidence="7 12" id="KW-0103">Bromodomain</keyword>